<feature type="transmembrane region" description="Helical" evidence="6">
    <location>
        <begin position="20"/>
        <end position="37"/>
    </location>
</feature>
<dbReference type="Proteomes" id="UP000823964">
    <property type="component" value="Unassembled WGS sequence"/>
</dbReference>
<dbReference type="GO" id="GO:0005886">
    <property type="term" value="C:plasma membrane"/>
    <property type="evidence" value="ECO:0007669"/>
    <property type="project" value="UniProtKB-SubCell"/>
</dbReference>
<feature type="transmembrane region" description="Helical" evidence="6">
    <location>
        <begin position="57"/>
        <end position="78"/>
    </location>
</feature>
<reference evidence="7" key="2">
    <citation type="submission" date="2021-04" db="EMBL/GenBank/DDBJ databases">
        <authorList>
            <person name="Gilroy R."/>
        </authorList>
    </citation>
    <scope>NUCLEOTIDE SEQUENCE</scope>
    <source>
        <strain evidence="7">14975</strain>
    </source>
</reference>
<feature type="transmembrane region" description="Helical" evidence="6">
    <location>
        <begin position="286"/>
        <end position="306"/>
    </location>
</feature>
<evidence type="ECO:0000256" key="5">
    <source>
        <dbReference type="ARBA" id="ARBA00023136"/>
    </source>
</evidence>
<feature type="transmembrane region" description="Helical" evidence="6">
    <location>
        <begin position="411"/>
        <end position="432"/>
    </location>
</feature>
<evidence type="ECO:0000256" key="6">
    <source>
        <dbReference type="SAM" id="Phobius"/>
    </source>
</evidence>
<dbReference type="PANTHER" id="PTHR43702">
    <property type="entry name" value="L-FUCOSE-PROTON SYMPORTER"/>
    <property type="match status" value="1"/>
</dbReference>
<feature type="transmembrane region" description="Helical" evidence="6">
    <location>
        <begin position="191"/>
        <end position="215"/>
    </location>
</feature>
<evidence type="ECO:0000256" key="1">
    <source>
        <dbReference type="ARBA" id="ARBA00004429"/>
    </source>
</evidence>
<dbReference type="PANTHER" id="PTHR43702:SF11">
    <property type="entry name" value="L-FUCOSE-PROTON SYMPORTER"/>
    <property type="match status" value="1"/>
</dbReference>
<feature type="transmembrane region" description="Helical" evidence="6">
    <location>
        <begin position="148"/>
        <end position="171"/>
    </location>
</feature>
<comment type="subcellular location">
    <subcellularLocation>
        <location evidence="1">Cell inner membrane</location>
        <topology evidence="1">Multi-pass membrane protein</topology>
    </subcellularLocation>
</comment>
<accession>A0A9D2AIB9</accession>
<evidence type="ECO:0000313" key="7">
    <source>
        <dbReference type="EMBL" id="HIX20258.1"/>
    </source>
</evidence>
<dbReference type="InterPro" id="IPR011701">
    <property type="entry name" value="MFS"/>
</dbReference>
<dbReference type="InterPro" id="IPR036259">
    <property type="entry name" value="MFS_trans_sf"/>
</dbReference>
<protein>
    <submittedName>
        <fullName evidence="7">L-fucose:H+ symporter permease</fullName>
    </submittedName>
</protein>
<feature type="transmembrane region" description="Helical" evidence="6">
    <location>
        <begin position="337"/>
        <end position="360"/>
    </location>
</feature>
<dbReference type="InterPro" id="IPR005275">
    <property type="entry name" value="Lfuc_symporter_FucP"/>
</dbReference>
<gene>
    <name evidence="7" type="primary">fucP</name>
    <name evidence="7" type="ORF">H9862_06640</name>
</gene>
<dbReference type="GO" id="GO:0015535">
    <property type="term" value="F:fucose:proton symporter activity"/>
    <property type="evidence" value="ECO:0007669"/>
    <property type="project" value="InterPro"/>
</dbReference>
<dbReference type="NCBIfam" id="TIGR00885">
    <property type="entry name" value="fucP"/>
    <property type="match status" value="1"/>
</dbReference>
<keyword evidence="2" id="KW-1003">Cell membrane</keyword>
<dbReference type="SUPFAM" id="SSF103473">
    <property type="entry name" value="MFS general substrate transporter"/>
    <property type="match status" value="1"/>
</dbReference>
<dbReference type="Pfam" id="PF07690">
    <property type="entry name" value="MFS_1"/>
    <property type="match status" value="1"/>
</dbReference>
<name>A0A9D2AIB9_9BACT</name>
<evidence type="ECO:0000256" key="3">
    <source>
        <dbReference type="ARBA" id="ARBA00022692"/>
    </source>
</evidence>
<feature type="transmembrane region" description="Helical" evidence="6">
    <location>
        <begin position="251"/>
        <end position="274"/>
    </location>
</feature>
<keyword evidence="3 6" id="KW-0812">Transmembrane</keyword>
<organism evidence="7 8">
    <name type="scientific">Candidatus Akkermansia intestinigallinarum</name>
    <dbReference type="NCBI Taxonomy" id="2838431"/>
    <lineage>
        <taxon>Bacteria</taxon>
        <taxon>Pseudomonadati</taxon>
        <taxon>Verrucomicrobiota</taxon>
        <taxon>Verrucomicrobiia</taxon>
        <taxon>Verrucomicrobiales</taxon>
        <taxon>Akkermansiaceae</taxon>
        <taxon>Akkermansia</taxon>
    </lineage>
</organism>
<dbReference type="InterPro" id="IPR050375">
    <property type="entry name" value="MFS_TsgA-like"/>
</dbReference>
<evidence type="ECO:0000256" key="2">
    <source>
        <dbReference type="ARBA" id="ARBA00022475"/>
    </source>
</evidence>
<dbReference type="AlphaFoldDB" id="A0A9D2AIB9"/>
<reference evidence="7" key="1">
    <citation type="journal article" date="2021" name="PeerJ">
        <title>Extensive microbial diversity within the chicken gut microbiome revealed by metagenomics and culture.</title>
        <authorList>
            <person name="Gilroy R."/>
            <person name="Ravi A."/>
            <person name="Getino M."/>
            <person name="Pursley I."/>
            <person name="Horton D.L."/>
            <person name="Alikhan N.F."/>
            <person name="Baker D."/>
            <person name="Gharbi K."/>
            <person name="Hall N."/>
            <person name="Watson M."/>
            <person name="Adriaenssens E.M."/>
            <person name="Foster-Nyarko E."/>
            <person name="Jarju S."/>
            <person name="Secka A."/>
            <person name="Antonio M."/>
            <person name="Oren A."/>
            <person name="Chaudhuri R.R."/>
            <person name="La Ragione R."/>
            <person name="Hildebrand F."/>
            <person name="Pallen M.J."/>
        </authorList>
    </citation>
    <scope>NUCLEOTIDE SEQUENCE</scope>
    <source>
        <strain evidence="7">14975</strain>
    </source>
</reference>
<comment type="caution">
    <text evidence="7">The sequence shown here is derived from an EMBL/GenBank/DDBJ whole genome shotgun (WGS) entry which is preliminary data.</text>
</comment>
<sequence>MQNQPSASEPIVPRRYRLPFILLVTCFALWGIVNAMAEVLVKAFSSVFPELTEMGTIMSVSSHYGAYAVLAIPASILIKKYSYKAGVLLGLGVFFFGVLGYVPAAIFHSYGICLGSIFVYASGCSILETTCNPFVLSMGSQETAVRRLNFAQQFNPVGSLIGLLVATYVIFDNMVQVRPGEVLSDEQLSQNLIWLVTPYVVLAAVVLLLWFAFVFTKTPNASAPGEEDDSRPARSFSASLRSLLARPRYRWGVLTQFFYVGLQTMAWVYVLHYGDKVMGYDDKTAMYFYIAAMCCFIVMRFVCTALMKKFNPASMMALMAVLGLALCMGAVYLPGIAGLLCVVAISGCLSLMFPTIYGIALRNLGQDSKLGAAGLVMAILGGAAIPPVFAYCLEHESLSALAFGLYSGPEAALRSSYYVLAVCLVIVLSYALRFRNAHNSKD</sequence>
<evidence type="ECO:0000256" key="4">
    <source>
        <dbReference type="ARBA" id="ARBA00022989"/>
    </source>
</evidence>
<proteinExistence type="predicted"/>
<evidence type="ECO:0000313" key="8">
    <source>
        <dbReference type="Proteomes" id="UP000823964"/>
    </source>
</evidence>
<dbReference type="EMBL" id="DXFQ01000121">
    <property type="protein sequence ID" value="HIX20258.1"/>
    <property type="molecule type" value="Genomic_DNA"/>
</dbReference>
<keyword evidence="4 6" id="KW-1133">Transmembrane helix</keyword>
<feature type="transmembrane region" description="Helical" evidence="6">
    <location>
        <begin position="85"/>
        <end position="102"/>
    </location>
</feature>
<dbReference type="CDD" id="cd17394">
    <property type="entry name" value="MFS_FucP_like"/>
    <property type="match status" value="1"/>
</dbReference>
<feature type="transmembrane region" description="Helical" evidence="6">
    <location>
        <begin position="313"/>
        <end position="331"/>
    </location>
</feature>
<dbReference type="Gene3D" id="1.20.1250.20">
    <property type="entry name" value="MFS general substrate transporter like domains"/>
    <property type="match status" value="2"/>
</dbReference>
<feature type="transmembrane region" description="Helical" evidence="6">
    <location>
        <begin position="372"/>
        <end position="391"/>
    </location>
</feature>
<keyword evidence="5 6" id="KW-0472">Membrane</keyword>